<evidence type="ECO:0000313" key="12">
    <source>
        <dbReference type="EMBL" id="PWN26187.1"/>
    </source>
</evidence>
<evidence type="ECO:0000256" key="5">
    <source>
        <dbReference type="ARBA" id="ARBA00022695"/>
    </source>
</evidence>
<dbReference type="InterPro" id="IPR043502">
    <property type="entry name" value="DNA/RNA_pol_sf"/>
</dbReference>
<dbReference type="InterPro" id="IPR037159">
    <property type="entry name" value="RNA_POL_N_sf"/>
</dbReference>
<feature type="compositionally biased region" description="Basic and acidic residues" evidence="10">
    <location>
        <begin position="387"/>
        <end position="396"/>
    </location>
</feature>
<feature type="region of interest" description="Disordered" evidence="10">
    <location>
        <begin position="264"/>
        <end position="284"/>
    </location>
</feature>
<feature type="compositionally biased region" description="Low complexity" evidence="10">
    <location>
        <begin position="106"/>
        <end position="121"/>
    </location>
</feature>
<protein>
    <recommendedName>
        <fullName evidence="2 9">DNA-directed RNA polymerase</fullName>
        <ecNumber evidence="2 9">2.7.7.6</ecNumber>
    </recommendedName>
</protein>
<feature type="region of interest" description="Disordered" evidence="10">
    <location>
        <begin position="387"/>
        <end position="435"/>
    </location>
</feature>
<dbReference type="InterPro" id="IPR002092">
    <property type="entry name" value="DNA-dir_Rpol_phage-type"/>
</dbReference>
<evidence type="ECO:0000256" key="7">
    <source>
        <dbReference type="ARBA" id="ARBA00023163"/>
    </source>
</evidence>
<comment type="catalytic activity">
    <reaction evidence="8 9">
        <text>RNA(n) + a ribonucleoside 5'-triphosphate = RNA(n+1) + diphosphate</text>
        <dbReference type="Rhea" id="RHEA:21248"/>
        <dbReference type="Rhea" id="RHEA-COMP:14527"/>
        <dbReference type="Rhea" id="RHEA-COMP:17342"/>
        <dbReference type="ChEBI" id="CHEBI:33019"/>
        <dbReference type="ChEBI" id="CHEBI:61557"/>
        <dbReference type="ChEBI" id="CHEBI:140395"/>
        <dbReference type="EC" id="2.7.7.6"/>
    </reaction>
</comment>
<keyword evidence="7 9" id="KW-0804">Transcription</keyword>
<feature type="compositionally biased region" description="Polar residues" evidence="10">
    <location>
        <begin position="96"/>
        <end position="105"/>
    </location>
</feature>
<feature type="region of interest" description="Disordered" evidence="10">
    <location>
        <begin position="40"/>
        <end position="71"/>
    </location>
</feature>
<dbReference type="GeneID" id="37028413"/>
<dbReference type="Gene3D" id="1.10.1320.10">
    <property type="entry name" value="DNA-directed RNA polymerase, N-terminal domain"/>
    <property type="match status" value="1"/>
</dbReference>
<dbReference type="GO" id="GO:0003899">
    <property type="term" value="F:DNA-directed RNA polymerase activity"/>
    <property type="evidence" value="ECO:0007669"/>
    <property type="project" value="UniProtKB-EC"/>
</dbReference>
<reference evidence="12 13" key="1">
    <citation type="journal article" date="2018" name="Mol. Biol. Evol.">
        <title>Broad Genomic Sampling Reveals a Smut Pathogenic Ancestry of the Fungal Clade Ustilaginomycotina.</title>
        <authorList>
            <person name="Kijpornyongpan T."/>
            <person name="Mondo S.J."/>
            <person name="Barry K."/>
            <person name="Sandor L."/>
            <person name="Lee J."/>
            <person name="Lipzen A."/>
            <person name="Pangilinan J."/>
            <person name="LaButti K."/>
            <person name="Hainaut M."/>
            <person name="Henrissat B."/>
            <person name="Grigoriev I.V."/>
            <person name="Spatafora J.W."/>
            <person name="Aime M.C."/>
        </authorList>
    </citation>
    <scope>NUCLEOTIDE SEQUENCE [LARGE SCALE GENOMIC DNA]</scope>
    <source>
        <strain evidence="12 13">MCA 5214</strain>
    </source>
</reference>
<evidence type="ECO:0000256" key="1">
    <source>
        <dbReference type="ARBA" id="ARBA00009493"/>
    </source>
</evidence>
<dbReference type="InterPro" id="IPR029262">
    <property type="entry name" value="RPOL_N"/>
</dbReference>
<evidence type="ECO:0000256" key="6">
    <source>
        <dbReference type="ARBA" id="ARBA00022946"/>
    </source>
</evidence>
<proteinExistence type="inferred from homology"/>
<evidence type="ECO:0000256" key="10">
    <source>
        <dbReference type="SAM" id="MobiDB-lite"/>
    </source>
</evidence>
<keyword evidence="4 9" id="KW-0808">Transferase</keyword>
<keyword evidence="6" id="KW-0809">Transit peptide</keyword>
<dbReference type="GO" id="GO:0006390">
    <property type="term" value="P:mitochondrial transcription"/>
    <property type="evidence" value="ECO:0007669"/>
    <property type="project" value="TreeGrafter"/>
</dbReference>
<dbReference type="InterPro" id="IPR046950">
    <property type="entry name" value="DNA-dir_Rpol_C_phage-type"/>
</dbReference>
<sequence>MAFAWRLAAIRRQAAAVTASGIKPPSVRHAAAALHSSAKWGASNTHPRHQHTDTASASSSSHNDGVDSSSSLNSFAWRNRKSLRLPTPLPMDVTDAANSAFRNPTSGSRSGRPRRQAASSANAALNPIDLLSFGDISGATLDDINRDSSYYPPSQPVENLAILEACLSANLLSRAMRIFEDMRDNAAARLSRQDIESVPKGSAPSNQLRKRWSAQHSLSRRVYASVFAAILRRAAAERDEMASQKWIQRAWSLYREMETGVRSDAHERKAASSRNHSFTADPRPDERTFMTFAMGLVKVMLVHPTMTMSESGLGDLVASAWRSGLSFDDIVEQAYAYSTQAEDSMRSSEHVEPQVFIQRLISAAVHAGNDPVKTTLENLEKKLVSERLAEQQHEQQPEAQEAESSSSGSGSSPRTYIPPLKPVLSGRADAPEGATPFNLDLLRRDLGIVGQGRATARDNEERQRWLEESAIDSARQHLEALSKQLASIGVQSTMTLTQDRQLQLWMWDWNQKLQVALERDVHRILSKAEESSTKGTPAGQRLFSTGVDSRENFEQSIAPFLGTIPSSKLSLLTIMELMRLQATAGAVDGIKTASTLIAIGRAVEEEHYAHFLRSRPDLSERVRRAHELVRNKSTTDLAARRKAKKWLESQDDGRMQWTQNVRARVGSYLVGHLLQLATVKREAIDRDGHVWSEEHPAMVSTYQYVQGKKIGVLKLNDHVAQRLDKESVRGAMHARYLPMLVKPRLWLKPDEGGYLTTKTNMMRYKESAEQVSYLKAASADGNRLETVMCALDALGETPWIINSKVLEVMTEVWNSGKDTADMPPLISDDWNRRERPADFDTNLIARNEYLQHEKQNRQLRASAHSRRCDVNYKLEIARSFVDEVIYFPHNVDFRGRAYPVPPHLNHMGDDLCRGLLLFAEAKPLGVAGLKWLRIHLANVYGYDKASFDERVQFSVDHFKDIEAAVKDPLGPNKWWLGADDPWQCLATCHELYAAINHPEGPEKFPSRIPVHQDGTCNGLQHYAALGGDIRGAKQVNLTSGERPADVYTAVADLVIKEIEEEARRDDPDPAAVELLGKVTRKVVKQTVMTTVYGVTFIGAKNQVQKQLADRGDVDPMKIFHVSTYLAKKILACIGNLFAGANRIQHWFVDVARLISRSIPPERMPALLESSRAAGRLTDPKTGLKTGNTQRFGPGTGERVNMDRVPLEQMTSVIWTSPIGMPIVQPYRKHKKTQIATALQTLFLRDPNANAEVSPAKQASAFPPNFIHSLDATHMLLSALECQDAGLTFAAVHDSYWTHACDVETMSDIIRDTFVRLHTQDILPKLREEFLERYRGHMVPVTVAQYLISRRLARRSKESLQAIKAAELSGVELSKEEKDVLLANVESEVVDIDALSAEERKELFGTMPTKAKELANGRDVEPDTAVDAESDQEAADLEAMAADEGLDADVVDEEESKKSKGTSVTGRGKGGGRGRVGDYKMLPPELRADAVTRFVPLEALIPPLPAKGGFDVNEIRKSKYFFS</sequence>
<dbReference type="RefSeq" id="XP_025360799.1">
    <property type="nucleotide sequence ID" value="XM_025506590.1"/>
</dbReference>
<dbReference type="Gene3D" id="1.10.150.20">
    <property type="entry name" value="5' to 3' exonuclease, C-terminal subdomain"/>
    <property type="match status" value="1"/>
</dbReference>
<keyword evidence="5 9" id="KW-0548">Nucleotidyltransferase</keyword>
<dbReference type="GO" id="GO:0001018">
    <property type="term" value="F:mitochondrial promoter sequence-specific DNA binding"/>
    <property type="evidence" value="ECO:0007669"/>
    <property type="project" value="TreeGrafter"/>
</dbReference>
<evidence type="ECO:0000259" key="11">
    <source>
        <dbReference type="SMART" id="SM01311"/>
    </source>
</evidence>
<comment type="similarity">
    <text evidence="1 9">Belongs to the phage and mitochondrial RNA polymerase family.</text>
</comment>
<dbReference type="Pfam" id="PF14700">
    <property type="entry name" value="RPOL_N"/>
    <property type="match status" value="1"/>
</dbReference>
<feature type="compositionally biased region" description="Low complexity" evidence="10">
    <location>
        <begin position="56"/>
        <end position="71"/>
    </location>
</feature>
<dbReference type="SMART" id="SM01311">
    <property type="entry name" value="RPOL_N"/>
    <property type="match status" value="1"/>
</dbReference>
<dbReference type="GO" id="GO:0034245">
    <property type="term" value="C:mitochondrial DNA-directed RNA polymerase complex"/>
    <property type="evidence" value="ECO:0007669"/>
    <property type="project" value="TreeGrafter"/>
</dbReference>
<keyword evidence="3 9" id="KW-0240">DNA-directed RNA polymerase</keyword>
<dbReference type="PROSITE" id="PS00900">
    <property type="entry name" value="RNA_POL_PHAGE_1"/>
    <property type="match status" value="1"/>
</dbReference>
<gene>
    <name evidence="12" type="ORF">BDZ90DRAFT_233323</name>
</gene>
<feature type="domain" description="DNA-directed RNA polymerase N-terminal" evidence="11">
    <location>
        <begin position="461"/>
        <end position="796"/>
    </location>
</feature>
<feature type="region of interest" description="Disordered" evidence="10">
    <location>
        <begin position="1176"/>
        <end position="1197"/>
    </location>
</feature>
<feature type="region of interest" description="Disordered" evidence="10">
    <location>
        <begin position="94"/>
        <end position="121"/>
    </location>
</feature>
<name>A0A316ULQ1_9BASI</name>
<dbReference type="EC" id="2.7.7.6" evidence="2 9"/>
<evidence type="ECO:0000256" key="9">
    <source>
        <dbReference type="RuleBase" id="RU003805"/>
    </source>
</evidence>
<evidence type="ECO:0000256" key="4">
    <source>
        <dbReference type="ARBA" id="ARBA00022679"/>
    </source>
</evidence>
<dbReference type="InterPro" id="IPR024075">
    <property type="entry name" value="DNA-dir_RNA_pol_helix_hairp_sf"/>
</dbReference>
<dbReference type="PANTHER" id="PTHR10102">
    <property type="entry name" value="DNA-DIRECTED RNA POLYMERASE, MITOCHONDRIAL"/>
    <property type="match status" value="1"/>
</dbReference>
<dbReference type="STRING" id="1569628.A0A316ULQ1"/>
<dbReference type="PROSITE" id="PS00489">
    <property type="entry name" value="RNA_POL_PHAGE_2"/>
    <property type="match status" value="1"/>
</dbReference>
<dbReference type="OrthoDB" id="276422at2759"/>
<dbReference type="SUPFAM" id="SSF56672">
    <property type="entry name" value="DNA/RNA polymerases"/>
    <property type="match status" value="1"/>
</dbReference>
<evidence type="ECO:0000256" key="3">
    <source>
        <dbReference type="ARBA" id="ARBA00022478"/>
    </source>
</evidence>
<dbReference type="Gene3D" id="1.10.287.280">
    <property type="match status" value="1"/>
</dbReference>
<dbReference type="FunFam" id="1.10.287.280:FF:000001">
    <property type="entry name" value="DNA-directed RNA polymerase"/>
    <property type="match status" value="1"/>
</dbReference>
<comment type="function">
    <text evidence="9">DNA-dependent RNA polymerase catalyzes the transcription of DNA into RNA using the four ribonucleoside triphosphates as substrates.</text>
</comment>
<feature type="region of interest" description="Disordered" evidence="10">
    <location>
        <begin position="1446"/>
        <end position="1479"/>
    </location>
</feature>
<dbReference type="Pfam" id="PF00940">
    <property type="entry name" value="RNA_pol"/>
    <property type="match status" value="1"/>
</dbReference>
<feature type="compositionally biased region" description="Low complexity" evidence="10">
    <location>
        <begin position="397"/>
        <end position="413"/>
    </location>
</feature>
<evidence type="ECO:0000256" key="8">
    <source>
        <dbReference type="ARBA" id="ARBA00048552"/>
    </source>
</evidence>
<dbReference type="EMBL" id="KZ819672">
    <property type="protein sequence ID" value="PWN26187.1"/>
    <property type="molecule type" value="Genomic_DNA"/>
</dbReference>
<evidence type="ECO:0000256" key="2">
    <source>
        <dbReference type="ARBA" id="ARBA00012418"/>
    </source>
</evidence>
<dbReference type="Gene3D" id="1.10.287.260">
    <property type="match status" value="1"/>
</dbReference>
<evidence type="ECO:0000313" key="13">
    <source>
        <dbReference type="Proteomes" id="UP000245884"/>
    </source>
</evidence>
<dbReference type="Proteomes" id="UP000245884">
    <property type="component" value="Unassembled WGS sequence"/>
</dbReference>
<organism evidence="12 13">
    <name type="scientific">Jaminaea rosea</name>
    <dbReference type="NCBI Taxonomy" id="1569628"/>
    <lineage>
        <taxon>Eukaryota</taxon>
        <taxon>Fungi</taxon>
        <taxon>Dikarya</taxon>
        <taxon>Basidiomycota</taxon>
        <taxon>Ustilaginomycotina</taxon>
        <taxon>Exobasidiomycetes</taxon>
        <taxon>Microstromatales</taxon>
        <taxon>Microstromatales incertae sedis</taxon>
        <taxon>Jaminaea</taxon>
    </lineage>
</organism>
<keyword evidence="13" id="KW-1185">Reference proteome</keyword>
<dbReference type="PANTHER" id="PTHR10102:SF0">
    <property type="entry name" value="DNA-DIRECTED RNA POLYMERASE, MITOCHONDRIAL"/>
    <property type="match status" value="1"/>
</dbReference>
<accession>A0A316ULQ1</accession>